<evidence type="ECO:0000313" key="2">
    <source>
        <dbReference type="Proteomes" id="UP000712600"/>
    </source>
</evidence>
<dbReference type="AlphaFoldDB" id="A0A8S9NWJ4"/>
<proteinExistence type="predicted"/>
<name>A0A8S9NWJ4_BRACR</name>
<sequence length="74" mass="9212">MTTEIDQEVPTRLLKNCKRKKENEIRESEIVRARRSEEENKRCYSTYNRIKTVVLGKIQLKRRRDRRREERDYL</sequence>
<reference evidence="1" key="1">
    <citation type="submission" date="2019-12" db="EMBL/GenBank/DDBJ databases">
        <title>Genome sequencing and annotation of Brassica cretica.</title>
        <authorList>
            <person name="Studholme D.J."/>
            <person name="Sarris P."/>
        </authorList>
    </citation>
    <scope>NUCLEOTIDE SEQUENCE</scope>
    <source>
        <strain evidence="1">PFS-109/04</strain>
        <tissue evidence="1">Leaf</tissue>
    </source>
</reference>
<gene>
    <name evidence="1" type="ORF">F2Q69_00004610</name>
</gene>
<dbReference type="Proteomes" id="UP000712600">
    <property type="component" value="Unassembled WGS sequence"/>
</dbReference>
<organism evidence="1 2">
    <name type="scientific">Brassica cretica</name>
    <name type="common">Mustard</name>
    <dbReference type="NCBI Taxonomy" id="69181"/>
    <lineage>
        <taxon>Eukaryota</taxon>
        <taxon>Viridiplantae</taxon>
        <taxon>Streptophyta</taxon>
        <taxon>Embryophyta</taxon>
        <taxon>Tracheophyta</taxon>
        <taxon>Spermatophyta</taxon>
        <taxon>Magnoliopsida</taxon>
        <taxon>eudicotyledons</taxon>
        <taxon>Gunneridae</taxon>
        <taxon>Pentapetalae</taxon>
        <taxon>rosids</taxon>
        <taxon>malvids</taxon>
        <taxon>Brassicales</taxon>
        <taxon>Brassicaceae</taxon>
        <taxon>Brassiceae</taxon>
        <taxon>Brassica</taxon>
    </lineage>
</organism>
<protein>
    <submittedName>
        <fullName evidence="1">Uncharacterized protein</fullName>
    </submittedName>
</protein>
<evidence type="ECO:0000313" key="1">
    <source>
        <dbReference type="EMBL" id="KAF3508096.1"/>
    </source>
</evidence>
<comment type="caution">
    <text evidence="1">The sequence shown here is derived from an EMBL/GenBank/DDBJ whole genome shotgun (WGS) entry which is preliminary data.</text>
</comment>
<dbReference type="EMBL" id="QGKX02001521">
    <property type="protein sequence ID" value="KAF3508096.1"/>
    <property type="molecule type" value="Genomic_DNA"/>
</dbReference>
<accession>A0A8S9NWJ4</accession>